<accession>A0A0A0UVH4</accession>
<evidence type="ECO:0000313" key="1">
    <source>
        <dbReference type="EMBL" id="AIW55546.2"/>
    </source>
</evidence>
<dbReference type="SUPFAM" id="SSF56801">
    <property type="entry name" value="Acetyl-CoA synthetase-like"/>
    <property type="match status" value="1"/>
</dbReference>
<dbReference type="AlphaFoldDB" id="A0A0A0UVH4"/>
<sequence>MPDREFFDPEAETLPRERLLARQEARILELVPYVFERSAFYQELWSGHGVHPRDVRSLEDFRRRIPTITKDMVRAYRDRTGDPFGGLLCTDVSELTSVSSSSGTTGRPTFFAEQWDRCPPLPAAMLRDLWGLGLRPGDRVLSQPGTIRNLLDYVFHALGTTVVCVESGPGQMAGVVEAARRYRPAFLQLTYAQVVELTRLADRLDLREAFSSLKAAAFAGAPMSRRMREMVQRDWGIELFEYTSAADTGMAWECDRHDGFHLWEDTVFAECLEPRGLAEVPEGELGELVATDLDNPTAPLIRYRSDDLVRLTRKPCGCGRTHGRMWLRGRCGDETLVGGVPVMLRDIGLAVEDQPECAGGVFQMVRPQRELSALTVRVGYETAGAGAPPPDLAERLRTAIHARTGVIPVLELRTEHELLAGSSGVGKLTRVVRS</sequence>
<name>A0A0A0UVH4_STRPT</name>
<protein>
    <submittedName>
        <fullName evidence="1">PtmA1</fullName>
    </submittedName>
</protein>
<dbReference type="EMBL" id="KJ189771">
    <property type="protein sequence ID" value="AIW55546.2"/>
    <property type="molecule type" value="Genomic_DNA"/>
</dbReference>
<dbReference type="PANTHER" id="PTHR43845:SF1">
    <property type="entry name" value="BLR5969 PROTEIN"/>
    <property type="match status" value="1"/>
</dbReference>
<proteinExistence type="predicted"/>
<reference evidence="1" key="2">
    <citation type="submission" date="2017-07" db="EMBL/GenBank/DDBJ databases">
        <authorList>
            <person name="Huang T."/>
            <person name="Rudolf J.D."/>
            <person name="Yang D."/>
            <person name="Xie G."/>
            <person name="Shen B."/>
        </authorList>
    </citation>
    <scope>NUCLEOTIDE SEQUENCE</scope>
    <source>
        <strain evidence="1">CB00739</strain>
    </source>
</reference>
<dbReference type="InterPro" id="IPR042099">
    <property type="entry name" value="ANL_N_sf"/>
</dbReference>
<organism evidence="1">
    <name type="scientific">Streptomyces platensis</name>
    <dbReference type="NCBI Taxonomy" id="58346"/>
    <lineage>
        <taxon>Bacteria</taxon>
        <taxon>Bacillati</taxon>
        <taxon>Actinomycetota</taxon>
        <taxon>Actinomycetes</taxon>
        <taxon>Kitasatosporales</taxon>
        <taxon>Streptomycetaceae</taxon>
        <taxon>Streptomyces</taxon>
    </lineage>
</organism>
<dbReference type="PANTHER" id="PTHR43845">
    <property type="entry name" value="BLR5969 PROTEIN"/>
    <property type="match status" value="1"/>
</dbReference>
<dbReference type="Gene3D" id="3.40.50.12780">
    <property type="entry name" value="N-terminal domain of ligase-like"/>
    <property type="match status" value="1"/>
</dbReference>
<reference evidence="1" key="1">
    <citation type="journal article" date="2014" name="J. Nat. Prod.">
        <title>Strain prioritization for natural product discovery by a high-throughput real-time PCR method.</title>
        <authorList>
            <person name="Hindra"/>
            <person name="Huang T."/>
            <person name="Yang D."/>
            <person name="Rudolf J.D."/>
            <person name="Xie P."/>
            <person name="Xie G."/>
            <person name="Teng Q."/>
            <person name="Lohman J.R."/>
            <person name="Zhu X."/>
            <person name="Huang Y."/>
            <person name="Zhao L.X."/>
            <person name="Jiang Y."/>
            <person name="Duan Y."/>
            <person name="Shen B."/>
        </authorList>
    </citation>
    <scope>NUCLEOTIDE SEQUENCE</scope>
    <source>
        <strain evidence="1">CB00739</strain>
    </source>
</reference>